<evidence type="ECO:0000313" key="2">
    <source>
        <dbReference type="EMBL" id="CAG4940595.1"/>
    </source>
</evidence>
<accession>A0A8S3W4L8</accession>
<feature type="compositionally biased region" description="Basic residues" evidence="1">
    <location>
        <begin position="54"/>
        <end position="67"/>
    </location>
</feature>
<keyword evidence="3" id="KW-1185">Reference proteome</keyword>
<evidence type="ECO:0000256" key="1">
    <source>
        <dbReference type="SAM" id="MobiDB-lite"/>
    </source>
</evidence>
<name>A0A8S3W4L8_PARAO</name>
<dbReference type="AlphaFoldDB" id="A0A8S3W4L8"/>
<proteinExistence type="predicted"/>
<organism evidence="2 3">
    <name type="scientific">Parnassius apollo</name>
    <name type="common">Apollo butterfly</name>
    <name type="synonym">Papilio apollo</name>
    <dbReference type="NCBI Taxonomy" id="110799"/>
    <lineage>
        <taxon>Eukaryota</taxon>
        <taxon>Metazoa</taxon>
        <taxon>Ecdysozoa</taxon>
        <taxon>Arthropoda</taxon>
        <taxon>Hexapoda</taxon>
        <taxon>Insecta</taxon>
        <taxon>Pterygota</taxon>
        <taxon>Neoptera</taxon>
        <taxon>Endopterygota</taxon>
        <taxon>Lepidoptera</taxon>
        <taxon>Glossata</taxon>
        <taxon>Ditrysia</taxon>
        <taxon>Papilionoidea</taxon>
        <taxon>Papilionidae</taxon>
        <taxon>Parnassiinae</taxon>
        <taxon>Parnassini</taxon>
        <taxon>Parnassius</taxon>
        <taxon>Parnassius</taxon>
    </lineage>
</organism>
<gene>
    <name evidence="2" type="ORF">PAPOLLO_LOCUS2035</name>
</gene>
<evidence type="ECO:0000313" key="3">
    <source>
        <dbReference type="Proteomes" id="UP000691718"/>
    </source>
</evidence>
<dbReference type="Proteomes" id="UP000691718">
    <property type="component" value="Unassembled WGS sequence"/>
</dbReference>
<protein>
    <submittedName>
        <fullName evidence="2">(apollo) hypothetical protein</fullName>
    </submittedName>
</protein>
<feature type="region of interest" description="Disordered" evidence="1">
    <location>
        <begin position="36"/>
        <end position="67"/>
    </location>
</feature>
<sequence length="67" mass="7167">MTPVAPSVSTSPTAPLTVGLALGEIAKLNFRLSELETSRGRSMQHSNNPGYSASRRRSVSRGARRTP</sequence>
<reference evidence="2" key="1">
    <citation type="submission" date="2021-04" db="EMBL/GenBank/DDBJ databases">
        <authorList>
            <person name="Tunstrom K."/>
        </authorList>
    </citation>
    <scope>NUCLEOTIDE SEQUENCE</scope>
</reference>
<dbReference type="EMBL" id="CAJQZP010000150">
    <property type="protein sequence ID" value="CAG4940595.1"/>
    <property type="molecule type" value="Genomic_DNA"/>
</dbReference>
<feature type="compositionally biased region" description="Polar residues" evidence="1">
    <location>
        <begin position="40"/>
        <end position="51"/>
    </location>
</feature>
<comment type="caution">
    <text evidence="2">The sequence shown here is derived from an EMBL/GenBank/DDBJ whole genome shotgun (WGS) entry which is preliminary data.</text>
</comment>